<evidence type="ECO:0000313" key="3">
    <source>
        <dbReference type="Proteomes" id="UP001222325"/>
    </source>
</evidence>
<keyword evidence="3" id="KW-1185">Reference proteome</keyword>
<dbReference type="SUPFAM" id="SSF63829">
    <property type="entry name" value="Calcium-dependent phosphotriesterase"/>
    <property type="match status" value="1"/>
</dbReference>
<proteinExistence type="predicted"/>
<dbReference type="InterPro" id="IPR011042">
    <property type="entry name" value="6-blade_b-propeller_TolB-like"/>
</dbReference>
<accession>A0AAD6XPH8</accession>
<dbReference type="Proteomes" id="UP001222325">
    <property type="component" value="Unassembled WGS sequence"/>
</dbReference>
<dbReference type="Gene3D" id="2.120.10.30">
    <property type="entry name" value="TolB, C-terminal domain"/>
    <property type="match status" value="1"/>
</dbReference>
<reference evidence="2" key="1">
    <citation type="submission" date="2023-03" db="EMBL/GenBank/DDBJ databases">
        <title>Massive genome expansion in bonnet fungi (Mycena s.s.) driven by repeated elements and novel gene families across ecological guilds.</title>
        <authorList>
            <consortium name="Lawrence Berkeley National Laboratory"/>
            <person name="Harder C.B."/>
            <person name="Miyauchi S."/>
            <person name="Viragh M."/>
            <person name="Kuo A."/>
            <person name="Thoen E."/>
            <person name="Andreopoulos B."/>
            <person name="Lu D."/>
            <person name="Skrede I."/>
            <person name="Drula E."/>
            <person name="Henrissat B."/>
            <person name="Morin E."/>
            <person name="Kohler A."/>
            <person name="Barry K."/>
            <person name="LaButti K."/>
            <person name="Morin E."/>
            <person name="Salamov A."/>
            <person name="Lipzen A."/>
            <person name="Mereny Z."/>
            <person name="Hegedus B."/>
            <person name="Baldrian P."/>
            <person name="Stursova M."/>
            <person name="Weitz H."/>
            <person name="Taylor A."/>
            <person name="Grigoriev I.V."/>
            <person name="Nagy L.G."/>
            <person name="Martin F."/>
            <person name="Kauserud H."/>
        </authorList>
    </citation>
    <scope>NUCLEOTIDE SEQUENCE</scope>
    <source>
        <strain evidence="2">CBHHK173m</strain>
    </source>
</reference>
<sequence length="365" mass="37790">MCAKTEVEKTAAYSEESAVPSNQTTDLQLSTFKYLSGHRTPPSIEHFSRRRKEMKALASILIATHLIYESPTGLFLENIAVRPCGKLLLTSIISPTLTTLDPASGNATLNDVYTFPNATGLTGIIEYAPDTYAVVASVLNATAARAELGSVVIWKVDLTSGRPLVTRITGIPDSELINGLSTVPGAPDLVLAADSVVGAVYEISTRTGAARIAVQDAALAPGPGPALGPVLGINGLHVRDGVLYFTNSQQGTFARLPLAIQKSGVHAAGAVEVLGTIPATTIPSGPDDFALDSEGRAWVTVHPGSLVLFSPRADGTWAQETVAGDDAFTSPGPTAAAFGRAGTEAEKLLYVVTGSGQIVGVDTAA</sequence>
<dbReference type="PANTHER" id="PTHR42060:SF1">
    <property type="entry name" value="NHL REPEAT-CONTAINING PROTEIN"/>
    <property type="match status" value="1"/>
</dbReference>
<dbReference type="PANTHER" id="PTHR42060">
    <property type="entry name" value="NHL REPEAT-CONTAINING PROTEIN-RELATED"/>
    <property type="match status" value="1"/>
</dbReference>
<dbReference type="AlphaFoldDB" id="A0AAD6XPH8"/>
<dbReference type="EMBL" id="JARJCN010000034">
    <property type="protein sequence ID" value="KAJ7085356.1"/>
    <property type="molecule type" value="Genomic_DNA"/>
</dbReference>
<comment type="caution">
    <text evidence="2">The sequence shown here is derived from an EMBL/GenBank/DDBJ whole genome shotgun (WGS) entry which is preliminary data.</text>
</comment>
<feature type="region of interest" description="Disordered" evidence="1">
    <location>
        <begin position="1"/>
        <end position="24"/>
    </location>
</feature>
<evidence type="ECO:0008006" key="4">
    <source>
        <dbReference type="Google" id="ProtNLM"/>
    </source>
</evidence>
<organism evidence="2 3">
    <name type="scientific">Mycena belliarum</name>
    <dbReference type="NCBI Taxonomy" id="1033014"/>
    <lineage>
        <taxon>Eukaryota</taxon>
        <taxon>Fungi</taxon>
        <taxon>Dikarya</taxon>
        <taxon>Basidiomycota</taxon>
        <taxon>Agaricomycotina</taxon>
        <taxon>Agaricomycetes</taxon>
        <taxon>Agaricomycetidae</taxon>
        <taxon>Agaricales</taxon>
        <taxon>Marasmiineae</taxon>
        <taxon>Mycenaceae</taxon>
        <taxon>Mycena</taxon>
    </lineage>
</organism>
<gene>
    <name evidence="2" type="ORF">B0H15DRAFT_931748</name>
</gene>
<dbReference type="InterPro" id="IPR052998">
    <property type="entry name" value="Hetero-Diels-Alderase-like"/>
</dbReference>
<evidence type="ECO:0000256" key="1">
    <source>
        <dbReference type="SAM" id="MobiDB-lite"/>
    </source>
</evidence>
<name>A0AAD6XPH8_9AGAR</name>
<evidence type="ECO:0000313" key="2">
    <source>
        <dbReference type="EMBL" id="KAJ7085356.1"/>
    </source>
</evidence>
<protein>
    <recommendedName>
        <fullName evidence="4">SMP-30/Gluconolactonase/LRE-like region domain-containing protein</fullName>
    </recommendedName>
</protein>